<dbReference type="SUPFAM" id="SSF48150">
    <property type="entry name" value="DNA-glycosylase"/>
    <property type="match status" value="1"/>
</dbReference>
<organism evidence="1 2">
    <name type="scientific">Pseudofrankia asymbiotica</name>
    <dbReference type="NCBI Taxonomy" id="1834516"/>
    <lineage>
        <taxon>Bacteria</taxon>
        <taxon>Bacillati</taxon>
        <taxon>Actinomycetota</taxon>
        <taxon>Actinomycetes</taxon>
        <taxon>Frankiales</taxon>
        <taxon>Frankiaceae</taxon>
        <taxon>Pseudofrankia</taxon>
    </lineage>
</organism>
<dbReference type="RefSeq" id="WP_076821248.1">
    <property type="nucleotide sequence ID" value="NZ_MOMC01000079.1"/>
</dbReference>
<dbReference type="EMBL" id="MOMC01000079">
    <property type="protein sequence ID" value="ONH23844.1"/>
    <property type="molecule type" value="Genomic_DNA"/>
</dbReference>
<gene>
    <name evidence="1" type="ORF">BL253_32025</name>
</gene>
<dbReference type="GO" id="GO:0006281">
    <property type="term" value="P:DNA repair"/>
    <property type="evidence" value="ECO:0007669"/>
    <property type="project" value="InterPro"/>
</dbReference>
<accession>A0A1V2I1X5</accession>
<name>A0A1V2I1X5_9ACTN</name>
<sequence length="219" mass="24169">MAGADPMAVVAELMSRHGRTFAEDIDADVAADTAEAMFRLLVFATLASARIRSSTAMEASNALFAEGWTSPAAMADSTWEQRVQVLNQHGYARYDESTARVLDDACHYLLDTYDGDIRGVRDAADYQGSREHTLLTQIKGIGPVGADIFLREAQAGWDELIPYIDARTRQTARELGLPGDPRRLLMLVEREDFPLLVAALVRGRLEQDIDQVIDAATQR</sequence>
<dbReference type="GO" id="GO:0003824">
    <property type="term" value="F:catalytic activity"/>
    <property type="evidence" value="ECO:0007669"/>
    <property type="project" value="InterPro"/>
</dbReference>
<dbReference type="InterPro" id="IPR011257">
    <property type="entry name" value="DNA_glycosylase"/>
</dbReference>
<evidence type="ECO:0000313" key="2">
    <source>
        <dbReference type="Proteomes" id="UP000188929"/>
    </source>
</evidence>
<reference evidence="2" key="1">
    <citation type="submission" date="2016-10" db="EMBL/GenBank/DDBJ databases">
        <title>Frankia sp. NRRL B-16386 Genome sequencing.</title>
        <authorList>
            <person name="Ghodhbane-Gtari F."/>
            <person name="Swanson E."/>
            <person name="Gueddou A."/>
            <person name="Hezbri K."/>
            <person name="Ktari K."/>
            <person name="Nouioui I."/>
            <person name="Morris K."/>
            <person name="Simpson S."/>
            <person name="Abebe-Akele F."/>
            <person name="Thomas K."/>
            <person name="Gtari M."/>
            <person name="Tisa L.S."/>
        </authorList>
    </citation>
    <scope>NUCLEOTIDE SEQUENCE [LARGE SCALE GENOMIC DNA]</scope>
    <source>
        <strain evidence="2">NRRL B-16386</strain>
    </source>
</reference>
<evidence type="ECO:0008006" key="3">
    <source>
        <dbReference type="Google" id="ProtNLM"/>
    </source>
</evidence>
<evidence type="ECO:0000313" key="1">
    <source>
        <dbReference type="EMBL" id="ONH23844.1"/>
    </source>
</evidence>
<proteinExistence type="predicted"/>
<protein>
    <recommendedName>
        <fullName evidence="3">Endonuclease</fullName>
    </recommendedName>
</protein>
<dbReference type="STRING" id="1834516.BL253_32025"/>
<dbReference type="Proteomes" id="UP000188929">
    <property type="component" value="Unassembled WGS sequence"/>
</dbReference>
<dbReference type="Gene3D" id="1.10.340.30">
    <property type="entry name" value="Hypothetical protein, domain 2"/>
    <property type="match status" value="1"/>
</dbReference>
<comment type="caution">
    <text evidence="1">The sequence shown here is derived from an EMBL/GenBank/DDBJ whole genome shotgun (WGS) entry which is preliminary data.</text>
</comment>
<dbReference type="AlphaFoldDB" id="A0A1V2I1X5"/>
<dbReference type="OrthoDB" id="3078554at2"/>
<keyword evidence="2" id="KW-1185">Reference proteome</keyword>